<keyword evidence="1" id="KW-0805">Transcription regulation</keyword>
<evidence type="ECO:0000256" key="3">
    <source>
        <dbReference type="ARBA" id="ARBA00023163"/>
    </source>
</evidence>
<gene>
    <name evidence="6" type="ORF">WM40_19205</name>
</gene>
<dbReference type="PRINTS" id="PR00455">
    <property type="entry name" value="HTHTETR"/>
</dbReference>
<accession>A0A0F5JWT0</accession>
<dbReference type="PROSITE" id="PS50977">
    <property type="entry name" value="HTH_TETR_2"/>
    <property type="match status" value="1"/>
</dbReference>
<dbReference type="PANTHER" id="PTHR47506:SF6">
    <property type="entry name" value="HTH-TYPE TRANSCRIPTIONAL REPRESSOR NEMR"/>
    <property type="match status" value="1"/>
</dbReference>
<dbReference type="Pfam" id="PF00440">
    <property type="entry name" value="TetR_N"/>
    <property type="match status" value="1"/>
</dbReference>
<evidence type="ECO:0000256" key="1">
    <source>
        <dbReference type="ARBA" id="ARBA00023015"/>
    </source>
</evidence>
<dbReference type="InterPro" id="IPR036271">
    <property type="entry name" value="Tet_transcr_reg_TetR-rel_C_sf"/>
</dbReference>
<name>A0A0F5JWT0_9BURK</name>
<dbReference type="GO" id="GO:0003677">
    <property type="term" value="F:DNA binding"/>
    <property type="evidence" value="ECO:0007669"/>
    <property type="project" value="UniProtKB-UniRule"/>
</dbReference>
<dbReference type="Gene3D" id="1.10.357.10">
    <property type="entry name" value="Tetracycline Repressor, domain 2"/>
    <property type="match status" value="1"/>
</dbReference>
<keyword evidence="2 4" id="KW-0238">DNA-binding</keyword>
<dbReference type="SUPFAM" id="SSF46689">
    <property type="entry name" value="Homeodomain-like"/>
    <property type="match status" value="1"/>
</dbReference>
<proteinExistence type="predicted"/>
<dbReference type="Proteomes" id="UP000033618">
    <property type="component" value="Unassembled WGS sequence"/>
</dbReference>
<evidence type="ECO:0000256" key="2">
    <source>
        <dbReference type="ARBA" id="ARBA00023125"/>
    </source>
</evidence>
<protein>
    <recommendedName>
        <fullName evidence="5">HTH tetR-type domain-containing protein</fullName>
    </recommendedName>
</protein>
<reference evidence="6 7" key="1">
    <citation type="submission" date="2015-03" db="EMBL/GenBank/DDBJ databases">
        <title>Draft Genome Sequence of Burkholderia andropogonis type strain ICMP2807, isolated from Sorghum bicolor.</title>
        <authorList>
            <person name="Lopes-Santos L."/>
            <person name="Castro D.B."/>
            <person name="Ottoboni L.M."/>
            <person name="Park D."/>
            <person name="Weirc B.S."/>
            <person name="Destefano S.A."/>
        </authorList>
    </citation>
    <scope>NUCLEOTIDE SEQUENCE [LARGE SCALE GENOMIC DNA]</scope>
    <source>
        <strain evidence="6 7">ICMP2807</strain>
    </source>
</reference>
<feature type="DNA-binding region" description="H-T-H motif" evidence="4">
    <location>
        <begin position="27"/>
        <end position="46"/>
    </location>
</feature>
<keyword evidence="3" id="KW-0804">Transcription</keyword>
<dbReference type="InterPro" id="IPR009057">
    <property type="entry name" value="Homeodomain-like_sf"/>
</dbReference>
<evidence type="ECO:0000256" key="4">
    <source>
        <dbReference type="PROSITE-ProRule" id="PRU00335"/>
    </source>
</evidence>
<evidence type="ECO:0000313" key="7">
    <source>
        <dbReference type="Proteomes" id="UP000033618"/>
    </source>
</evidence>
<evidence type="ECO:0000259" key="5">
    <source>
        <dbReference type="PROSITE" id="PS50977"/>
    </source>
</evidence>
<dbReference type="EMBL" id="LAQU01000024">
    <property type="protein sequence ID" value="KKB62165.1"/>
    <property type="molecule type" value="Genomic_DNA"/>
</dbReference>
<dbReference type="AlphaFoldDB" id="A0A0F5JWT0"/>
<comment type="caution">
    <text evidence="6">The sequence shown here is derived from an EMBL/GenBank/DDBJ whole genome shotgun (WGS) entry which is preliminary data.</text>
</comment>
<dbReference type="SUPFAM" id="SSF48498">
    <property type="entry name" value="Tetracyclin repressor-like, C-terminal domain"/>
    <property type="match status" value="1"/>
</dbReference>
<organism evidence="6 7">
    <name type="scientific">Robbsia andropogonis</name>
    <dbReference type="NCBI Taxonomy" id="28092"/>
    <lineage>
        <taxon>Bacteria</taxon>
        <taxon>Pseudomonadati</taxon>
        <taxon>Pseudomonadota</taxon>
        <taxon>Betaproteobacteria</taxon>
        <taxon>Burkholderiales</taxon>
        <taxon>Burkholderiaceae</taxon>
        <taxon>Robbsia</taxon>
    </lineage>
</organism>
<dbReference type="InterPro" id="IPR011075">
    <property type="entry name" value="TetR_C"/>
</dbReference>
<dbReference type="PANTHER" id="PTHR47506">
    <property type="entry name" value="TRANSCRIPTIONAL REGULATORY PROTEIN"/>
    <property type="match status" value="1"/>
</dbReference>
<evidence type="ECO:0000313" key="6">
    <source>
        <dbReference type="EMBL" id="KKB62165.1"/>
    </source>
</evidence>
<dbReference type="STRING" id="28092.WM40_19205"/>
<dbReference type="Pfam" id="PF16925">
    <property type="entry name" value="TetR_C_13"/>
    <property type="match status" value="1"/>
</dbReference>
<dbReference type="InterPro" id="IPR001647">
    <property type="entry name" value="HTH_TetR"/>
</dbReference>
<feature type="domain" description="HTH tetR-type" evidence="5">
    <location>
        <begin position="4"/>
        <end position="64"/>
    </location>
</feature>
<dbReference type="PATRIC" id="fig|28092.6.peg.4508"/>
<keyword evidence="7" id="KW-1185">Reference proteome</keyword>
<sequence length="205" mass="22250">MPKPSHRTKLLNEGLRVMHERGFNGASVRDIVQAAGVPQGSFTNHFPSKEAFAMEVVDLHFEQARALIERTLDNAQLDAIGRLHAYFDAVLTDLTEHGVEHGSLLGNLALETAEHSEALRMQIAHILDHVEQRLSACIAAAIDAGAIHPPTTEPLQRSSSSFAVPAALARYVQATLQGAVLIAKTMRDPEPVALARDLLFATALR</sequence>
<dbReference type="RefSeq" id="WP_024904380.1">
    <property type="nucleotide sequence ID" value="NZ_CADFGU010000003.1"/>
</dbReference>